<sequence>MSGNQYPCITQKGDEPSLVADLSSEPNVPSIVLGYDSIIPRWKTPTNLKWYLKADTFTSAETAEIAAAALNQAAEEWENIDFGVTVHQTQNAQEANFNLVYRKNARNKPAELGLGFFPHDADRDILIFTIALLPPRRHLLKNVFLHELGHIFGLRHEFGLKETIAAKQFMTKNPLSVMEYNEAPTIQETDKEGIRAFYKLEEGFDIDGSPVTDFLPKLRSTNQT</sequence>
<dbReference type="EMBL" id="JAGPXF010000004">
    <property type="protein sequence ID" value="KAH7246542.1"/>
    <property type="molecule type" value="Genomic_DNA"/>
</dbReference>
<reference evidence="1" key="1">
    <citation type="journal article" date="2021" name="Nat. Commun.">
        <title>Genetic determinants of endophytism in the Arabidopsis root mycobiome.</title>
        <authorList>
            <person name="Mesny F."/>
            <person name="Miyauchi S."/>
            <person name="Thiergart T."/>
            <person name="Pickel B."/>
            <person name="Atanasova L."/>
            <person name="Karlsson M."/>
            <person name="Huettel B."/>
            <person name="Barry K.W."/>
            <person name="Haridas S."/>
            <person name="Chen C."/>
            <person name="Bauer D."/>
            <person name="Andreopoulos W."/>
            <person name="Pangilinan J."/>
            <person name="LaButti K."/>
            <person name="Riley R."/>
            <person name="Lipzen A."/>
            <person name="Clum A."/>
            <person name="Drula E."/>
            <person name="Henrissat B."/>
            <person name="Kohler A."/>
            <person name="Grigoriev I.V."/>
            <person name="Martin F.M."/>
            <person name="Hacquard S."/>
        </authorList>
    </citation>
    <scope>NUCLEOTIDE SEQUENCE</scope>
    <source>
        <strain evidence="1">MPI-SDFR-AT-0068</strain>
    </source>
</reference>
<dbReference type="Proteomes" id="UP000813427">
    <property type="component" value="Unassembled WGS sequence"/>
</dbReference>
<evidence type="ECO:0000313" key="1">
    <source>
        <dbReference type="EMBL" id="KAH7246542.1"/>
    </source>
</evidence>
<dbReference type="InterPro" id="IPR024079">
    <property type="entry name" value="MetalloPept_cat_dom_sf"/>
</dbReference>
<dbReference type="Pfam" id="PF13582">
    <property type="entry name" value="Reprolysin_3"/>
    <property type="match status" value="1"/>
</dbReference>
<dbReference type="GO" id="GO:0008237">
    <property type="term" value="F:metallopeptidase activity"/>
    <property type="evidence" value="ECO:0007669"/>
    <property type="project" value="InterPro"/>
</dbReference>
<dbReference type="OrthoDB" id="406838at2759"/>
<gene>
    <name evidence="1" type="ORF">BKA59DRAFT_200855</name>
</gene>
<name>A0A8K0RZS0_9HYPO</name>
<dbReference type="AlphaFoldDB" id="A0A8K0RZS0"/>
<evidence type="ECO:0008006" key="3">
    <source>
        <dbReference type="Google" id="ProtNLM"/>
    </source>
</evidence>
<organism evidence="1 2">
    <name type="scientific">Fusarium tricinctum</name>
    <dbReference type="NCBI Taxonomy" id="61284"/>
    <lineage>
        <taxon>Eukaryota</taxon>
        <taxon>Fungi</taxon>
        <taxon>Dikarya</taxon>
        <taxon>Ascomycota</taxon>
        <taxon>Pezizomycotina</taxon>
        <taxon>Sordariomycetes</taxon>
        <taxon>Hypocreomycetidae</taxon>
        <taxon>Hypocreales</taxon>
        <taxon>Nectriaceae</taxon>
        <taxon>Fusarium</taxon>
        <taxon>Fusarium tricinctum species complex</taxon>
    </lineage>
</organism>
<protein>
    <recommendedName>
        <fullName evidence="3">Peptidase metallopeptidase domain-containing protein</fullName>
    </recommendedName>
</protein>
<accession>A0A8K0RZS0</accession>
<dbReference type="Gene3D" id="3.40.390.10">
    <property type="entry name" value="Collagenase (Catalytic Domain)"/>
    <property type="match status" value="1"/>
</dbReference>
<evidence type="ECO:0000313" key="2">
    <source>
        <dbReference type="Proteomes" id="UP000813427"/>
    </source>
</evidence>
<dbReference type="SUPFAM" id="SSF55486">
    <property type="entry name" value="Metalloproteases ('zincins'), catalytic domain"/>
    <property type="match status" value="1"/>
</dbReference>
<keyword evidence="2" id="KW-1185">Reference proteome</keyword>
<comment type="caution">
    <text evidence="1">The sequence shown here is derived from an EMBL/GenBank/DDBJ whole genome shotgun (WGS) entry which is preliminary data.</text>
</comment>
<proteinExistence type="predicted"/>